<comment type="caution">
    <text evidence="3">The sequence shown here is derived from an EMBL/GenBank/DDBJ whole genome shotgun (WGS) entry which is preliminary data.</text>
</comment>
<gene>
    <name evidence="3" type="primary">Ptprd_2</name>
    <name evidence="3" type="ORF">E2C01_019154</name>
</gene>
<keyword evidence="4" id="KW-1185">Reference proteome</keyword>
<evidence type="ECO:0000313" key="4">
    <source>
        <dbReference type="Proteomes" id="UP000324222"/>
    </source>
</evidence>
<dbReference type="CDD" id="cd00063">
    <property type="entry name" value="FN3"/>
    <property type="match status" value="2"/>
</dbReference>
<dbReference type="EMBL" id="VSRR010001544">
    <property type="protein sequence ID" value="MPC26024.1"/>
    <property type="molecule type" value="Genomic_DNA"/>
</dbReference>
<feature type="domain" description="Fibronectin type-III" evidence="2">
    <location>
        <begin position="12"/>
        <end position="109"/>
    </location>
</feature>
<dbReference type="AlphaFoldDB" id="A0A5B7DZ73"/>
<evidence type="ECO:0000259" key="2">
    <source>
        <dbReference type="PROSITE" id="PS50853"/>
    </source>
</evidence>
<evidence type="ECO:0000256" key="1">
    <source>
        <dbReference type="SAM" id="MobiDB-lite"/>
    </source>
</evidence>
<dbReference type="InterPro" id="IPR013783">
    <property type="entry name" value="Ig-like_fold"/>
</dbReference>
<dbReference type="SMART" id="SM00060">
    <property type="entry name" value="FN3"/>
    <property type="match status" value="3"/>
</dbReference>
<evidence type="ECO:0000313" key="3">
    <source>
        <dbReference type="EMBL" id="MPC26024.1"/>
    </source>
</evidence>
<feature type="region of interest" description="Disordered" evidence="1">
    <location>
        <begin position="536"/>
        <end position="569"/>
    </location>
</feature>
<reference evidence="3 4" key="1">
    <citation type="submission" date="2019-05" db="EMBL/GenBank/DDBJ databases">
        <title>Another draft genome of Portunus trituberculatus and its Hox gene families provides insights of decapod evolution.</title>
        <authorList>
            <person name="Jeong J.-H."/>
            <person name="Song I."/>
            <person name="Kim S."/>
            <person name="Choi T."/>
            <person name="Kim D."/>
            <person name="Ryu S."/>
            <person name="Kim W."/>
        </authorList>
    </citation>
    <scope>NUCLEOTIDE SEQUENCE [LARGE SCALE GENOMIC DNA]</scope>
    <source>
        <tissue evidence="3">Muscle</tissue>
    </source>
</reference>
<dbReference type="SUPFAM" id="SSF49265">
    <property type="entry name" value="Fibronectin type III"/>
    <property type="match status" value="2"/>
</dbReference>
<feature type="domain" description="Fibronectin type-III" evidence="2">
    <location>
        <begin position="283"/>
        <end position="383"/>
    </location>
</feature>
<proteinExistence type="predicted"/>
<accession>A0A5B7DZ73</accession>
<dbReference type="Proteomes" id="UP000324222">
    <property type="component" value="Unassembled WGS sequence"/>
</dbReference>
<name>A0A5B7DZ73_PORTR</name>
<dbReference type="PROSITE" id="PS50853">
    <property type="entry name" value="FN3"/>
    <property type="match status" value="3"/>
</dbReference>
<organism evidence="3 4">
    <name type="scientific">Portunus trituberculatus</name>
    <name type="common">Swimming crab</name>
    <name type="synonym">Neptunus trituberculatus</name>
    <dbReference type="NCBI Taxonomy" id="210409"/>
    <lineage>
        <taxon>Eukaryota</taxon>
        <taxon>Metazoa</taxon>
        <taxon>Ecdysozoa</taxon>
        <taxon>Arthropoda</taxon>
        <taxon>Crustacea</taxon>
        <taxon>Multicrustacea</taxon>
        <taxon>Malacostraca</taxon>
        <taxon>Eumalacostraca</taxon>
        <taxon>Eucarida</taxon>
        <taxon>Decapoda</taxon>
        <taxon>Pleocyemata</taxon>
        <taxon>Brachyura</taxon>
        <taxon>Eubrachyura</taxon>
        <taxon>Portunoidea</taxon>
        <taxon>Portunidae</taxon>
        <taxon>Portuninae</taxon>
        <taxon>Portunus</taxon>
    </lineage>
</organism>
<feature type="compositionally biased region" description="Polar residues" evidence="1">
    <location>
        <begin position="543"/>
        <end position="559"/>
    </location>
</feature>
<dbReference type="OrthoDB" id="6382334at2759"/>
<keyword evidence="3" id="KW-0675">Receptor</keyword>
<dbReference type="InterPro" id="IPR036116">
    <property type="entry name" value="FN3_sf"/>
</dbReference>
<dbReference type="InterPro" id="IPR003961">
    <property type="entry name" value="FN3_dom"/>
</dbReference>
<protein>
    <submittedName>
        <fullName evidence="3">Receptor-type tyrosine-protein phosphatase delta</fullName>
    </submittedName>
</protein>
<sequence>MWCRCRDVRVDKPEDVQNFTCVSMNWESLNCSWSVPENPVKVTYSLTYVIQDYTKEPRRLRNPQSTERGFIKFRSLENTITYRVEITPMNDHGLPEDPNVKSVVIVPNKASLLDVPDYFKNKLRWEIISDPALGVKSLTGYDPSSRHIFGISVNTHNSSSGIKWSGCIATHGEQQPAIDEFNYTNVLSSEVKLKWDLECKAQAAQPIAFNISYCVLEKLAEKCAEPEKFIKVDGESTVQYTVRNLHAYRDYSFSIATISEELGLGKWSRNVRVKTKPAKPSAAPQNITVVSKGKTWIYLSWNPPPEPQQNGDIAMYDIWYKVKGLPSVPSYVKDNVLQCHCITTFSAALQALSSPSAKSVTNNIPIDISAVPIRDLNITCPVDQGYIPVKLRAVNTDEENQRLTGPQEDWKIPSPCQGYSHEDYQYTSEHRFSEQISVDDLNIQQVGFTMRNGQQHSQFSDRVSVQSEPHHGSINYLQKQSQKIGWIPSEEQNYLQFRLLNPTDPVTSNIVNSDNLELQNNYHHRKPVSLDTYEIPGREPPTSDRNYTTADGEAQTTYRESPITGREPSIISDQNEFGSSKHRAISDGSSHQISGLLLQLMKAKDVEVLLNTTNENFELKIKGKANFFNLLHNINFPVQNDNEAETELESQNIVHEIKGNDPPTNSVGLIDNEDLYQQDMSDLNESNHTHLALNHNTSFNHIDLNENSNFTTLSPPVIDNNSQNKLDLRVRVFVDSMQNQSSTSALSSKYESHNYQPEDSANNDTSFDGENGSFFTASITNEPNIPIFMNSSESNTDKLSEPSGFDFINISDVSSAQTNNTTFNASESGDMNGSRSRRDITVVPIIISRISQRNQLYLSYFMQGRHKINVNVLNGPNDLPLNNVEGHHERELTPIIESVVNQGIENRADE</sequence>
<feature type="region of interest" description="Disordered" evidence="1">
    <location>
        <begin position="741"/>
        <end position="763"/>
    </location>
</feature>
<dbReference type="Gene3D" id="2.60.40.10">
    <property type="entry name" value="Immunoglobulins"/>
    <property type="match status" value="3"/>
</dbReference>
<feature type="domain" description="Fibronectin type-III" evidence="2">
    <location>
        <begin position="177"/>
        <end position="278"/>
    </location>
</feature>